<proteinExistence type="inferred from homology"/>
<feature type="domain" description="RNA polymerase sigma-70 region 2" evidence="6">
    <location>
        <begin position="19"/>
        <end position="81"/>
    </location>
</feature>
<protein>
    <submittedName>
        <fullName evidence="8">Unannotated protein</fullName>
    </submittedName>
</protein>
<dbReference type="InterPro" id="IPR007627">
    <property type="entry name" value="RNA_pol_sigma70_r2"/>
</dbReference>
<feature type="domain" description="RNA polymerase sigma-70 region 4" evidence="7">
    <location>
        <begin position="107"/>
        <end position="156"/>
    </location>
</feature>
<dbReference type="EMBL" id="CAEZXR010000222">
    <property type="protein sequence ID" value="CAB4717793.1"/>
    <property type="molecule type" value="Genomic_DNA"/>
</dbReference>
<dbReference type="CDD" id="cd06171">
    <property type="entry name" value="Sigma70_r4"/>
    <property type="match status" value="1"/>
</dbReference>
<dbReference type="InterPro" id="IPR036388">
    <property type="entry name" value="WH-like_DNA-bd_sf"/>
</dbReference>
<keyword evidence="4" id="KW-0238">DNA-binding</keyword>
<reference evidence="8" key="1">
    <citation type="submission" date="2020-05" db="EMBL/GenBank/DDBJ databases">
        <authorList>
            <person name="Chiriac C."/>
            <person name="Salcher M."/>
            <person name="Ghai R."/>
            <person name="Kavagutti S V."/>
        </authorList>
    </citation>
    <scope>NUCLEOTIDE SEQUENCE</scope>
</reference>
<evidence type="ECO:0000256" key="3">
    <source>
        <dbReference type="ARBA" id="ARBA00023082"/>
    </source>
</evidence>
<dbReference type="SUPFAM" id="SSF88659">
    <property type="entry name" value="Sigma3 and sigma4 domains of RNA polymerase sigma factors"/>
    <property type="match status" value="1"/>
</dbReference>
<dbReference type="InterPro" id="IPR013324">
    <property type="entry name" value="RNA_pol_sigma_r3/r4-like"/>
</dbReference>
<dbReference type="InterPro" id="IPR014284">
    <property type="entry name" value="RNA_pol_sigma-70_dom"/>
</dbReference>
<evidence type="ECO:0000256" key="4">
    <source>
        <dbReference type="ARBA" id="ARBA00023125"/>
    </source>
</evidence>
<dbReference type="InterPro" id="IPR007630">
    <property type="entry name" value="RNA_pol_sigma70_r4"/>
</dbReference>
<dbReference type="NCBIfam" id="TIGR02937">
    <property type="entry name" value="sigma70-ECF"/>
    <property type="match status" value="1"/>
</dbReference>
<evidence type="ECO:0000259" key="6">
    <source>
        <dbReference type="Pfam" id="PF04542"/>
    </source>
</evidence>
<keyword evidence="3" id="KW-0731">Sigma factor</keyword>
<evidence type="ECO:0000256" key="1">
    <source>
        <dbReference type="ARBA" id="ARBA00010641"/>
    </source>
</evidence>
<dbReference type="InterPro" id="IPR013325">
    <property type="entry name" value="RNA_pol_sigma_r2"/>
</dbReference>
<evidence type="ECO:0000256" key="5">
    <source>
        <dbReference type="ARBA" id="ARBA00023163"/>
    </source>
</evidence>
<sequence length="172" mass="19086">MTRPPTDAQFSEFVHATWPSLYRTAYLLLGDHAEAEDLVQTALAKTYAAWPRVRTLEAAPGYARTTMMNTAASWFRRRSWRNERPTEVLPEPAYVTDPSLRPTVVDALAHLAPRQRAVIVLRYYDDLGVADTAHALGISEGTVKSQTSDALARLRALLGDSVVPQTLGAHRD</sequence>
<dbReference type="SUPFAM" id="SSF88946">
    <property type="entry name" value="Sigma2 domain of RNA polymerase sigma factors"/>
    <property type="match status" value="1"/>
</dbReference>
<dbReference type="InterPro" id="IPR014325">
    <property type="entry name" value="RNA_pol_sigma-E_actinobac"/>
</dbReference>
<dbReference type="NCBIfam" id="TIGR02983">
    <property type="entry name" value="SigE-fam_strep"/>
    <property type="match status" value="1"/>
</dbReference>
<evidence type="ECO:0000313" key="8">
    <source>
        <dbReference type="EMBL" id="CAB4717793.1"/>
    </source>
</evidence>
<comment type="similarity">
    <text evidence="1">Belongs to the sigma-70 factor family. ECF subfamily.</text>
</comment>
<dbReference type="Pfam" id="PF04542">
    <property type="entry name" value="Sigma70_r2"/>
    <property type="match status" value="1"/>
</dbReference>
<dbReference type="AlphaFoldDB" id="A0A6J6R791"/>
<organism evidence="8">
    <name type="scientific">freshwater metagenome</name>
    <dbReference type="NCBI Taxonomy" id="449393"/>
    <lineage>
        <taxon>unclassified sequences</taxon>
        <taxon>metagenomes</taxon>
        <taxon>ecological metagenomes</taxon>
    </lineage>
</organism>
<evidence type="ECO:0000259" key="7">
    <source>
        <dbReference type="Pfam" id="PF04545"/>
    </source>
</evidence>
<dbReference type="GO" id="GO:0003677">
    <property type="term" value="F:DNA binding"/>
    <property type="evidence" value="ECO:0007669"/>
    <property type="project" value="UniProtKB-KW"/>
</dbReference>
<dbReference type="GO" id="GO:0016987">
    <property type="term" value="F:sigma factor activity"/>
    <property type="evidence" value="ECO:0007669"/>
    <property type="project" value="UniProtKB-KW"/>
</dbReference>
<dbReference type="GO" id="GO:0006352">
    <property type="term" value="P:DNA-templated transcription initiation"/>
    <property type="evidence" value="ECO:0007669"/>
    <property type="project" value="InterPro"/>
</dbReference>
<accession>A0A6J6R791</accession>
<dbReference type="Gene3D" id="1.10.10.10">
    <property type="entry name" value="Winged helix-like DNA-binding domain superfamily/Winged helix DNA-binding domain"/>
    <property type="match status" value="1"/>
</dbReference>
<dbReference type="Gene3D" id="1.10.1740.10">
    <property type="match status" value="1"/>
</dbReference>
<keyword evidence="5" id="KW-0804">Transcription</keyword>
<evidence type="ECO:0000256" key="2">
    <source>
        <dbReference type="ARBA" id="ARBA00023015"/>
    </source>
</evidence>
<dbReference type="PANTHER" id="PTHR43133">
    <property type="entry name" value="RNA POLYMERASE ECF-TYPE SIGMA FACTO"/>
    <property type="match status" value="1"/>
</dbReference>
<dbReference type="InterPro" id="IPR039425">
    <property type="entry name" value="RNA_pol_sigma-70-like"/>
</dbReference>
<gene>
    <name evidence="8" type="ORF">UFOPK2579_01795</name>
</gene>
<dbReference type="Pfam" id="PF04545">
    <property type="entry name" value="Sigma70_r4"/>
    <property type="match status" value="1"/>
</dbReference>
<dbReference type="PANTHER" id="PTHR43133:SF50">
    <property type="entry name" value="ECF RNA POLYMERASE SIGMA FACTOR SIGM"/>
    <property type="match status" value="1"/>
</dbReference>
<keyword evidence="2" id="KW-0805">Transcription regulation</keyword>
<name>A0A6J6R791_9ZZZZ</name>